<dbReference type="EMBL" id="JAJJMB010011750">
    <property type="protein sequence ID" value="KAI3900076.1"/>
    <property type="molecule type" value="Genomic_DNA"/>
</dbReference>
<dbReference type="Gene3D" id="1.10.10.60">
    <property type="entry name" value="Homeodomain-like"/>
    <property type="match status" value="1"/>
</dbReference>
<keyword evidence="9" id="KW-0472">Membrane</keyword>
<dbReference type="InterPro" id="IPR008422">
    <property type="entry name" value="KN_HD"/>
</dbReference>
<keyword evidence="7 8" id="KW-0539">Nucleus</keyword>
<dbReference type="CDD" id="cd00086">
    <property type="entry name" value="homeodomain"/>
    <property type="match status" value="1"/>
</dbReference>
<evidence type="ECO:0000256" key="4">
    <source>
        <dbReference type="ARBA" id="ARBA00023125"/>
    </source>
</evidence>
<sequence length="682" mass="76754">MKEPKQVSERKMGPCSSYQKAAKEMSGTAPLREVLRKKKLYLWWRFILQLALAYSEAKCRFVIAHFLSCPAASWVFIVSFFWDLVFSSGTVHLTELVVYNKQITQTAPLSMERNMFNPYLSDRSPMVIAGMSNMFSSSLIQPDAVDLNTHSQFAARYPFLSTFNGESINGLQVTEHGGITNPEALSSANVPLGNQENFFVAGTSLLGTSVANLLASRSGLLENLNQYQMDESLNGYQVDDLRTLMSNNCGDTSNSSFANSMNCGYGVQRDIEFFPSTKDAEMNCQLATRWDFNQLLGPQEFAEKSSVTVASSLYSLNIPSNELSLTLSTQQPSIVNVQNIPDQCSEISSSGVTHDTIHEIRVASKQNSSNSKGLTMGFSSYRSVQLSDILSGSKYFHVVQQILTEIAHYSIGNLETGMGIDPKFSLSGGTVDWRISGNRSDQFPYSSGEIRSGIQINSNSQKQDSEEIKAHLLSLLQMVDSRYNQCLDEIHTVVSAFHAATELDPQMHARFAIQSVSLLYRNLRGRIANQILRAGECHSGGHHSENHSLESSFLQKQWALQQQLKRKDHQSWRPQRGLPERSVSVLRAWLFQNFLHPYPRDAEKHLLAIRSGLTRNQVSNWFINARVRLWKPMIEEMYTEVNCRNGHQSEERININDPRSHISNVDSQIFQMNQVCQVNDFS</sequence>
<evidence type="ECO:0000256" key="3">
    <source>
        <dbReference type="ARBA" id="ARBA00023015"/>
    </source>
</evidence>
<evidence type="ECO:0000256" key="5">
    <source>
        <dbReference type="ARBA" id="ARBA00023155"/>
    </source>
</evidence>
<dbReference type="InterPro" id="IPR006563">
    <property type="entry name" value="POX_dom"/>
</dbReference>
<keyword evidence="12" id="KW-1185">Reference proteome</keyword>
<dbReference type="InterPro" id="IPR001356">
    <property type="entry name" value="HD"/>
</dbReference>
<dbReference type="Pfam" id="PF07526">
    <property type="entry name" value="POX"/>
    <property type="match status" value="1"/>
</dbReference>
<accession>A0AAD4SFN3</accession>
<evidence type="ECO:0000256" key="1">
    <source>
        <dbReference type="ARBA" id="ARBA00004123"/>
    </source>
</evidence>
<dbReference type="AlphaFoldDB" id="A0AAD4SFN3"/>
<dbReference type="SUPFAM" id="SSF46689">
    <property type="entry name" value="Homeodomain-like"/>
    <property type="match status" value="1"/>
</dbReference>
<proteinExistence type="inferred from homology"/>
<evidence type="ECO:0000256" key="9">
    <source>
        <dbReference type="SAM" id="Phobius"/>
    </source>
</evidence>
<evidence type="ECO:0000256" key="2">
    <source>
        <dbReference type="ARBA" id="ARBA00006454"/>
    </source>
</evidence>
<evidence type="ECO:0000313" key="11">
    <source>
        <dbReference type="EMBL" id="KAI3900076.1"/>
    </source>
</evidence>
<evidence type="ECO:0000313" key="12">
    <source>
        <dbReference type="Proteomes" id="UP001202328"/>
    </source>
</evidence>
<feature type="transmembrane region" description="Helical" evidence="9">
    <location>
        <begin position="63"/>
        <end position="86"/>
    </location>
</feature>
<evidence type="ECO:0000256" key="8">
    <source>
        <dbReference type="PROSITE-ProRule" id="PRU00108"/>
    </source>
</evidence>
<gene>
    <name evidence="11" type="ORF">MKW98_000976</name>
</gene>
<evidence type="ECO:0000256" key="6">
    <source>
        <dbReference type="ARBA" id="ARBA00023163"/>
    </source>
</evidence>
<comment type="subcellular location">
    <subcellularLocation>
        <location evidence="1 8">Nucleus</location>
    </subcellularLocation>
</comment>
<comment type="similarity">
    <text evidence="2">Belongs to the TALE/BELL homeobox family.</text>
</comment>
<dbReference type="Pfam" id="PF05920">
    <property type="entry name" value="Homeobox_KN"/>
    <property type="match status" value="1"/>
</dbReference>
<keyword evidence="9" id="KW-0812">Transmembrane</keyword>
<keyword evidence="3" id="KW-0805">Transcription regulation</keyword>
<protein>
    <recommendedName>
        <fullName evidence="10">Homeobox domain-containing protein</fullName>
    </recommendedName>
</protein>
<dbReference type="GO" id="GO:0005634">
    <property type="term" value="C:nucleus"/>
    <property type="evidence" value="ECO:0007669"/>
    <property type="project" value="UniProtKB-SubCell"/>
</dbReference>
<dbReference type="Proteomes" id="UP001202328">
    <property type="component" value="Unassembled WGS sequence"/>
</dbReference>
<dbReference type="SMART" id="SM00574">
    <property type="entry name" value="POX"/>
    <property type="match status" value="1"/>
</dbReference>
<comment type="caution">
    <text evidence="11">The sequence shown here is derived from an EMBL/GenBank/DDBJ whole genome shotgun (WGS) entry which is preliminary data.</text>
</comment>
<keyword evidence="4 8" id="KW-0238">DNA-binding</keyword>
<keyword evidence="6" id="KW-0804">Transcription</keyword>
<name>A0AAD4SFN3_9MAGN</name>
<evidence type="ECO:0000259" key="10">
    <source>
        <dbReference type="PROSITE" id="PS50071"/>
    </source>
</evidence>
<feature type="DNA-binding region" description="Homeobox" evidence="8">
    <location>
        <begin position="571"/>
        <end position="633"/>
    </location>
</feature>
<evidence type="ECO:0000256" key="7">
    <source>
        <dbReference type="ARBA" id="ARBA00023242"/>
    </source>
</evidence>
<dbReference type="GO" id="GO:0006355">
    <property type="term" value="P:regulation of DNA-templated transcription"/>
    <property type="evidence" value="ECO:0007669"/>
    <property type="project" value="InterPro"/>
</dbReference>
<dbReference type="PROSITE" id="PS50071">
    <property type="entry name" value="HOMEOBOX_2"/>
    <property type="match status" value="1"/>
</dbReference>
<dbReference type="InterPro" id="IPR050224">
    <property type="entry name" value="TALE_homeobox"/>
</dbReference>
<organism evidence="11 12">
    <name type="scientific">Papaver atlanticum</name>
    <dbReference type="NCBI Taxonomy" id="357466"/>
    <lineage>
        <taxon>Eukaryota</taxon>
        <taxon>Viridiplantae</taxon>
        <taxon>Streptophyta</taxon>
        <taxon>Embryophyta</taxon>
        <taxon>Tracheophyta</taxon>
        <taxon>Spermatophyta</taxon>
        <taxon>Magnoliopsida</taxon>
        <taxon>Ranunculales</taxon>
        <taxon>Papaveraceae</taxon>
        <taxon>Papaveroideae</taxon>
        <taxon>Papaver</taxon>
    </lineage>
</organism>
<reference evidence="11" key="1">
    <citation type="submission" date="2022-04" db="EMBL/GenBank/DDBJ databases">
        <title>A functionally conserved STORR gene fusion in Papaver species that diverged 16.8 million years ago.</title>
        <authorList>
            <person name="Catania T."/>
        </authorList>
    </citation>
    <scope>NUCLEOTIDE SEQUENCE</scope>
    <source>
        <strain evidence="11">S-188037</strain>
    </source>
</reference>
<dbReference type="InterPro" id="IPR009057">
    <property type="entry name" value="Homeodomain-like_sf"/>
</dbReference>
<dbReference type="SMART" id="SM00389">
    <property type="entry name" value="HOX"/>
    <property type="match status" value="1"/>
</dbReference>
<dbReference type="GO" id="GO:0003677">
    <property type="term" value="F:DNA binding"/>
    <property type="evidence" value="ECO:0007669"/>
    <property type="project" value="UniProtKB-UniRule"/>
</dbReference>
<keyword evidence="9" id="KW-1133">Transmembrane helix</keyword>
<feature type="domain" description="Homeobox" evidence="10">
    <location>
        <begin position="569"/>
        <end position="632"/>
    </location>
</feature>
<keyword evidence="5 8" id="KW-0371">Homeobox</keyword>
<dbReference type="PANTHER" id="PTHR11850">
    <property type="entry name" value="HOMEOBOX PROTEIN TRANSCRIPTION FACTORS"/>
    <property type="match status" value="1"/>
</dbReference>